<dbReference type="AlphaFoldDB" id="A0AA86YY60"/>
<evidence type="ECO:0000313" key="9">
    <source>
        <dbReference type="Proteomes" id="UP000004506"/>
    </source>
</evidence>
<evidence type="ECO:0000256" key="1">
    <source>
        <dbReference type="ARBA" id="ARBA00004496"/>
    </source>
</evidence>
<evidence type="ECO:0000256" key="4">
    <source>
        <dbReference type="ARBA" id="ARBA00022679"/>
    </source>
</evidence>
<reference evidence="8 9" key="3">
    <citation type="submission" date="2008-05" db="EMBL/GenBank/DDBJ databases">
        <authorList>
            <person name="Fulton L."/>
            <person name="Clifton S."/>
            <person name="Fulton B."/>
            <person name="Xu J."/>
            <person name="Minx P."/>
            <person name="Pepin K.H."/>
            <person name="Johnson M."/>
            <person name="Thiruvilangam P."/>
            <person name="Bhonagiri V."/>
            <person name="Nash W.E."/>
            <person name="Mardis E.R."/>
            <person name="Wilson R.K."/>
        </authorList>
    </citation>
    <scope>NUCLEOTIDE SEQUENCE [LARGE SCALE GENOMIC DNA]</scope>
    <source>
        <strain evidence="8 9">ATCC 25827</strain>
    </source>
</reference>
<dbReference type="Pfam" id="PF00359">
    <property type="entry name" value="PTS_EIIA_2"/>
    <property type="match status" value="1"/>
</dbReference>
<protein>
    <submittedName>
        <fullName evidence="8">Phosphoenolpyruvate-dependent sugar phosphotransferase system, EIIA 2</fullName>
    </submittedName>
</protein>
<evidence type="ECO:0000259" key="7">
    <source>
        <dbReference type="PROSITE" id="PS51094"/>
    </source>
</evidence>
<dbReference type="GO" id="GO:0005737">
    <property type="term" value="C:cytoplasm"/>
    <property type="evidence" value="ECO:0007669"/>
    <property type="project" value="UniProtKB-SubCell"/>
</dbReference>
<evidence type="ECO:0000256" key="6">
    <source>
        <dbReference type="ARBA" id="ARBA00022777"/>
    </source>
</evidence>
<evidence type="ECO:0000313" key="8">
    <source>
        <dbReference type="EMBL" id="EDU59019.1"/>
    </source>
</evidence>
<dbReference type="InterPro" id="IPR051351">
    <property type="entry name" value="Ascorbate-PTS_EIIA_comp"/>
</dbReference>
<dbReference type="SUPFAM" id="SSF55804">
    <property type="entry name" value="Phoshotransferase/anion transport protein"/>
    <property type="match status" value="1"/>
</dbReference>
<comment type="caution">
    <text evidence="8">The sequence shown here is derived from an EMBL/GenBank/DDBJ whole genome shotgun (WGS) entry which is preliminary data.</text>
</comment>
<keyword evidence="3" id="KW-0963">Cytoplasm</keyword>
<feature type="domain" description="PTS EIIA type-2" evidence="7">
    <location>
        <begin position="23"/>
        <end position="166"/>
    </location>
</feature>
<dbReference type="GO" id="GO:0009401">
    <property type="term" value="P:phosphoenolpyruvate-dependent sugar phosphotransferase system"/>
    <property type="evidence" value="ECO:0007669"/>
    <property type="project" value="UniProtKB-KW"/>
</dbReference>
<dbReference type="PROSITE" id="PS51094">
    <property type="entry name" value="PTS_EIIA_TYPE_2"/>
    <property type="match status" value="1"/>
</dbReference>
<keyword evidence="6" id="KW-0418">Kinase</keyword>
<comment type="subcellular location">
    <subcellularLocation>
        <location evidence="1">Cytoplasm</location>
    </subcellularLocation>
</comment>
<dbReference type="CDD" id="cd00211">
    <property type="entry name" value="PTS_IIA_fru"/>
    <property type="match status" value="1"/>
</dbReference>
<reference evidence="9" key="1">
    <citation type="submission" date="2008-04" db="EMBL/GenBank/DDBJ databases">
        <title>Draft genome sequence of Providencia stuartii (ATCC 25827).</title>
        <authorList>
            <person name="Sudarsanam P."/>
            <person name="Ley R."/>
            <person name="Guruge J."/>
            <person name="Turnbaugh P.J."/>
            <person name="Mahowald M."/>
            <person name="Liep D."/>
            <person name="Gordon J."/>
        </authorList>
    </citation>
    <scope>NUCLEOTIDE SEQUENCE [LARGE SCALE GENOMIC DNA]</scope>
    <source>
        <strain evidence="9">ATCC 25827</strain>
    </source>
</reference>
<dbReference type="PANTHER" id="PTHR36203:SF4">
    <property type="entry name" value="MANNITOL-SPECIFIC CRYPTIC PHOSPHOTRANSFERASE ENZYME IIA COMPONENT"/>
    <property type="match status" value="1"/>
</dbReference>
<dbReference type="Gene3D" id="3.40.930.10">
    <property type="entry name" value="Mannitol-specific EII, Chain A"/>
    <property type="match status" value="1"/>
</dbReference>
<dbReference type="InterPro" id="IPR016152">
    <property type="entry name" value="PTrfase/Anion_transptr"/>
</dbReference>
<evidence type="ECO:0000256" key="2">
    <source>
        <dbReference type="ARBA" id="ARBA00022448"/>
    </source>
</evidence>
<evidence type="ECO:0000256" key="3">
    <source>
        <dbReference type="ARBA" id="ARBA00022490"/>
    </source>
</evidence>
<reference evidence="9" key="2">
    <citation type="submission" date="2008-04" db="EMBL/GenBank/DDBJ databases">
        <title>Draft genome sequence of Providencia stuartii(ATCC 25827).</title>
        <authorList>
            <person name="Sudarsanam P."/>
            <person name="Ley R."/>
            <person name="Guruge J."/>
            <person name="Turnbaugh P.J."/>
            <person name="Mahowald M."/>
            <person name="Liep D."/>
            <person name="Gordon J."/>
        </authorList>
    </citation>
    <scope>NUCLEOTIDE SEQUENCE [LARGE SCALE GENOMIC DNA]</scope>
    <source>
        <strain evidence="9">ATCC 25827</strain>
    </source>
</reference>
<dbReference type="GO" id="GO:0016301">
    <property type="term" value="F:kinase activity"/>
    <property type="evidence" value="ECO:0007669"/>
    <property type="project" value="UniProtKB-KW"/>
</dbReference>
<dbReference type="InterPro" id="IPR002178">
    <property type="entry name" value="PTS_EIIA_type-2_dom"/>
</dbReference>
<dbReference type="Proteomes" id="UP000004506">
    <property type="component" value="Unassembled WGS sequence"/>
</dbReference>
<keyword evidence="5" id="KW-0598">Phosphotransferase system</keyword>
<dbReference type="EMBL" id="ABJD02000101">
    <property type="protein sequence ID" value="EDU59019.1"/>
    <property type="molecule type" value="Genomic_DNA"/>
</dbReference>
<keyword evidence="4" id="KW-0808">Transferase</keyword>
<gene>
    <name evidence="8" type="ORF">PROSTU_02203</name>
</gene>
<proteinExistence type="predicted"/>
<dbReference type="PANTHER" id="PTHR36203">
    <property type="entry name" value="ASCORBATE-SPECIFIC PTS SYSTEM EIIA COMPONENT"/>
    <property type="match status" value="1"/>
</dbReference>
<accession>A0AA86YY60</accession>
<sequence length="166" mass="18190">MPLVRKKAKNSFTPPGANLMLTTLLTPNVIQVVESATDWRDAIQIACEPLLKNHRIQQSYVDAIIHSHEKIGPYYVLGPGIAMPHARPEDGVNQLSLGLTVIKRGVEFGADGNDPVKLLIVLAATDSNSHIGAIAKLAELFDNQEDIDNIMQSENVDDILNIIARY</sequence>
<evidence type="ECO:0000256" key="5">
    <source>
        <dbReference type="ARBA" id="ARBA00022683"/>
    </source>
</evidence>
<name>A0AA86YY60_PROST</name>
<keyword evidence="2" id="KW-0813">Transport</keyword>
<organism evidence="8 9">
    <name type="scientific">Providencia stuartii ATCC 25827</name>
    <dbReference type="NCBI Taxonomy" id="471874"/>
    <lineage>
        <taxon>Bacteria</taxon>
        <taxon>Pseudomonadati</taxon>
        <taxon>Pseudomonadota</taxon>
        <taxon>Gammaproteobacteria</taxon>
        <taxon>Enterobacterales</taxon>
        <taxon>Morganellaceae</taxon>
        <taxon>Providencia</taxon>
    </lineage>
</organism>